<evidence type="ECO:0000256" key="8">
    <source>
        <dbReference type="ARBA" id="ARBA00023056"/>
    </source>
</evidence>
<dbReference type="NCBIfam" id="NF003811">
    <property type="entry name" value="PRK05402.1"/>
    <property type="match status" value="1"/>
</dbReference>
<dbReference type="InterPro" id="IPR004193">
    <property type="entry name" value="Glyco_hydro_13_N"/>
</dbReference>
<dbReference type="Proteomes" id="UP000649345">
    <property type="component" value="Unassembled WGS sequence"/>
</dbReference>
<dbReference type="GO" id="GO:0005829">
    <property type="term" value="C:cytosol"/>
    <property type="evidence" value="ECO:0007669"/>
    <property type="project" value="TreeGrafter"/>
</dbReference>
<dbReference type="EC" id="2.4.1.18" evidence="10"/>
<evidence type="ECO:0000256" key="4">
    <source>
        <dbReference type="ARBA" id="ARBA00009000"/>
    </source>
</evidence>
<dbReference type="InterPro" id="IPR044143">
    <property type="entry name" value="GlgB_N_E_set_prok"/>
</dbReference>
<feature type="region of interest" description="Disordered" evidence="12">
    <location>
        <begin position="1"/>
        <end position="24"/>
    </location>
</feature>
<dbReference type="Gene3D" id="2.60.40.10">
    <property type="entry name" value="Immunoglobulins"/>
    <property type="match status" value="1"/>
</dbReference>
<reference evidence="14" key="1">
    <citation type="submission" date="2020-08" db="EMBL/GenBank/DDBJ databases">
        <title>Genome public.</title>
        <authorList>
            <person name="Liu C."/>
            <person name="Sun Q."/>
        </authorList>
    </citation>
    <scope>NUCLEOTIDE SEQUENCE</scope>
    <source>
        <strain evidence="14">NSJ-68</strain>
    </source>
</reference>
<evidence type="ECO:0000256" key="12">
    <source>
        <dbReference type="SAM" id="MobiDB-lite"/>
    </source>
</evidence>
<keyword evidence="8 10" id="KW-0320">Glycogen biosynthesis</keyword>
<dbReference type="FunFam" id="2.60.40.1180:FF:000002">
    <property type="entry name" value="1,4-alpha-glucan branching enzyme GlgB"/>
    <property type="match status" value="1"/>
</dbReference>
<dbReference type="AlphaFoldDB" id="A0A923L9N8"/>
<comment type="subunit">
    <text evidence="10">Monomer.</text>
</comment>
<feature type="domain" description="Glycosyl hydrolase family 13 catalytic" evidence="13">
    <location>
        <begin position="183"/>
        <end position="547"/>
    </location>
</feature>
<dbReference type="HAMAP" id="MF_00685">
    <property type="entry name" value="GlgB"/>
    <property type="match status" value="1"/>
</dbReference>
<comment type="function">
    <text evidence="2 10">Catalyzes the formation of the alpha-1,6-glucosidic linkages in glycogen by scission of a 1,4-alpha-linked oligosaccharide from growing alpha-1,4-glucan chains and the subsequent attachment of the oligosaccharide to the alpha-1,6 position.</text>
</comment>
<evidence type="ECO:0000256" key="2">
    <source>
        <dbReference type="ARBA" id="ARBA00002953"/>
    </source>
</evidence>
<dbReference type="InterPro" id="IPR037439">
    <property type="entry name" value="Branching_enzy"/>
</dbReference>
<comment type="pathway">
    <text evidence="3 10">Glycan biosynthesis; glycogen biosynthesis.</text>
</comment>
<dbReference type="GO" id="GO:0004553">
    <property type="term" value="F:hydrolase activity, hydrolyzing O-glycosyl compounds"/>
    <property type="evidence" value="ECO:0007669"/>
    <property type="project" value="InterPro"/>
</dbReference>
<evidence type="ECO:0000259" key="13">
    <source>
        <dbReference type="SMART" id="SM00642"/>
    </source>
</evidence>
<organism evidence="14 15">
    <name type="scientific">Anaerosacchariphilus hominis</name>
    <dbReference type="NCBI Taxonomy" id="2763017"/>
    <lineage>
        <taxon>Bacteria</taxon>
        <taxon>Bacillati</taxon>
        <taxon>Bacillota</taxon>
        <taxon>Clostridia</taxon>
        <taxon>Lachnospirales</taxon>
        <taxon>Lachnospiraceae</taxon>
        <taxon>Anaerosacchariphilus</taxon>
    </lineage>
</organism>
<evidence type="ECO:0000256" key="7">
    <source>
        <dbReference type="ARBA" id="ARBA00022679"/>
    </source>
</evidence>
<evidence type="ECO:0000256" key="9">
    <source>
        <dbReference type="ARBA" id="ARBA00023277"/>
    </source>
</evidence>
<feature type="compositionally biased region" description="Basic and acidic residues" evidence="12">
    <location>
        <begin position="11"/>
        <end position="24"/>
    </location>
</feature>
<evidence type="ECO:0000256" key="3">
    <source>
        <dbReference type="ARBA" id="ARBA00004964"/>
    </source>
</evidence>
<feature type="active site" description="Nucleophile" evidence="10 11">
    <location>
        <position position="344"/>
    </location>
</feature>
<keyword evidence="6 10" id="KW-0328">Glycosyltransferase</keyword>
<dbReference type="InterPro" id="IPR013780">
    <property type="entry name" value="Glyco_hydro_b"/>
</dbReference>
<dbReference type="SMART" id="SM00642">
    <property type="entry name" value="Aamy"/>
    <property type="match status" value="1"/>
</dbReference>
<keyword evidence="7 10" id="KW-0808">Transferase</keyword>
<dbReference type="FunFam" id="3.20.20.80:FF:000003">
    <property type="entry name" value="1,4-alpha-glucan branching enzyme GlgB"/>
    <property type="match status" value="1"/>
</dbReference>
<name>A0A923L9N8_9FIRM</name>
<dbReference type="GO" id="GO:0003844">
    <property type="term" value="F:1,4-alpha-glucan branching enzyme activity"/>
    <property type="evidence" value="ECO:0007669"/>
    <property type="project" value="UniProtKB-UniRule"/>
</dbReference>
<dbReference type="InterPro" id="IPR013783">
    <property type="entry name" value="Ig-like_fold"/>
</dbReference>
<dbReference type="SUPFAM" id="SSF51445">
    <property type="entry name" value="(Trans)glycosidases"/>
    <property type="match status" value="1"/>
</dbReference>
<dbReference type="Pfam" id="PF00128">
    <property type="entry name" value="Alpha-amylase"/>
    <property type="match status" value="1"/>
</dbReference>
<dbReference type="PANTHER" id="PTHR43651">
    <property type="entry name" value="1,4-ALPHA-GLUCAN-BRANCHING ENZYME"/>
    <property type="match status" value="1"/>
</dbReference>
<dbReference type="Pfam" id="PF02806">
    <property type="entry name" value="Alpha-amylase_C"/>
    <property type="match status" value="1"/>
</dbReference>
<accession>A0A923L9N8</accession>
<dbReference type="SUPFAM" id="SSF51011">
    <property type="entry name" value="Glycosyl hydrolase domain"/>
    <property type="match status" value="1"/>
</dbReference>
<dbReference type="InterPro" id="IPR017853">
    <property type="entry name" value="GH"/>
</dbReference>
<comment type="caution">
    <text evidence="14">The sequence shown here is derived from an EMBL/GenBank/DDBJ whole genome shotgun (WGS) entry which is preliminary data.</text>
</comment>
<dbReference type="Pfam" id="PF02922">
    <property type="entry name" value="CBM_48"/>
    <property type="match status" value="1"/>
</dbReference>
<dbReference type="PIRSF" id="PIRSF000463">
    <property type="entry name" value="GlgB"/>
    <property type="match status" value="1"/>
</dbReference>
<keyword evidence="5 10" id="KW-0321">Glycogen metabolism</keyword>
<dbReference type="CDD" id="cd02855">
    <property type="entry name" value="E_set_GBE_prok_N"/>
    <property type="match status" value="1"/>
</dbReference>
<proteinExistence type="inferred from homology"/>
<evidence type="ECO:0000256" key="11">
    <source>
        <dbReference type="PIRSR" id="PIRSR000463-1"/>
    </source>
</evidence>
<dbReference type="RefSeq" id="WP_186872775.1">
    <property type="nucleotide sequence ID" value="NZ_JACOOR010000001.1"/>
</dbReference>
<dbReference type="EMBL" id="JACOOR010000001">
    <property type="protein sequence ID" value="MBC5658515.1"/>
    <property type="molecule type" value="Genomic_DNA"/>
</dbReference>
<protein>
    <recommendedName>
        <fullName evidence="10">1,4-alpha-glucan branching enzyme GlgB</fullName>
        <ecNumber evidence="10">2.4.1.18</ecNumber>
    </recommendedName>
    <alternativeName>
        <fullName evidence="10">1,4-alpha-D-glucan:1,4-alpha-D-glucan 6-glucosyl-transferase</fullName>
    </alternativeName>
    <alternativeName>
        <fullName evidence="10">Alpha-(1-&gt;4)-glucan branching enzyme</fullName>
    </alternativeName>
    <alternativeName>
        <fullName evidence="10">Glycogen branching enzyme</fullName>
        <shortName evidence="10">BE</shortName>
    </alternativeName>
</protein>
<dbReference type="Gene3D" id="2.60.40.1180">
    <property type="entry name" value="Golgi alpha-mannosidase II"/>
    <property type="match status" value="1"/>
</dbReference>
<comment type="catalytic activity">
    <reaction evidence="1 10">
        <text>Transfers a segment of a (1-&gt;4)-alpha-D-glucan chain to a primary hydroxy group in a similar glucan chain.</text>
        <dbReference type="EC" id="2.4.1.18"/>
    </reaction>
</comment>
<dbReference type="InterPro" id="IPR006407">
    <property type="entry name" value="GlgB"/>
</dbReference>
<dbReference type="Gene3D" id="3.20.20.80">
    <property type="entry name" value="Glycosidases"/>
    <property type="match status" value="1"/>
</dbReference>
<comment type="similarity">
    <text evidence="4 10">Belongs to the glycosyl hydrolase 13 family. GlgB subfamily.</text>
</comment>
<evidence type="ECO:0000313" key="14">
    <source>
        <dbReference type="EMBL" id="MBC5658515.1"/>
    </source>
</evidence>
<evidence type="ECO:0000313" key="15">
    <source>
        <dbReference type="Proteomes" id="UP000649345"/>
    </source>
</evidence>
<evidence type="ECO:0000256" key="10">
    <source>
        <dbReference type="HAMAP-Rule" id="MF_00685"/>
    </source>
</evidence>
<dbReference type="InterPro" id="IPR006047">
    <property type="entry name" value="GH13_cat_dom"/>
</dbReference>
<dbReference type="InterPro" id="IPR006048">
    <property type="entry name" value="A-amylase/branching_C"/>
</dbReference>
<keyword evidence="9 10" id="KW-0119">Carbohydrate metabolism</keyword>
<dbReference type="CDD" id="cd11322">
    <property type="entry name" value="AmyAc_Glg_BE"/>
    <property type="match status" value="1"/>
</dbReference>
<sequence length="663" mass="76443">MKGKRARSAAKRKETEQKLERRQKIQETGNQLPACFVTDFDQYLIGQGNHYDIFRKLGAHSTVFRGEQGVYFAVWAPHALAVHVIGEFNGWNETSHPMKRLEPLGIWELFVPGVQPGCLYKYLIEARDHRFLYKADPYASSAEMRPGTASKVADITGFAWSDESWIEKRKQKKPDEEPMAIYEVHPGSWKKHPHGPDEDGFYNYRELAHALADYVHEMGYTHVELMGIAEHPFDGSWGYQVTGYYAPTSRYGTPQDFMYLVNYLHKKKIGVILDWVPAHFPKDAHGLADFDGEPLYEYADPRKGEHPDWGTKIFNYEMNEVKNFLIANALYWVEEFHVDGLRVDAVASMLYLDYGKESGQWVPNKYGGNKNLEAIEFFKHLNSVLLGRNPGAVTIAEESTAWPMVTGRPEDDGLGFSFKWNMGWMNDFLEYMKQDPYFRKGAHNLMTFAMTYAYSEKYILVLSHDEVVHLKCSMINKMPGLYDDKFANLKAAYAFMLGHPGKKLLFMGQDFAQLQEWSEARELDWYLLGEGKHLQMQNFVKALLHLYQKMPALYQLDTDPAGFRWINANDGYRSIFSFMRFDREKKKNLLFVCSFTPVERPDYRVGVPKKKQYKLILDSDEAIYGGSGKEKPKTYKAETGECDGQPYSIAYPLPAYGVAVFEF</sequence>
<gene>
    <name evidence="10 14" type="primary">glgB</name>
    <name evidence="14" type="ORF">H8S44_01775</name>
</gene>
<dbReference type="GO" id="GO:0043169">
    <property type="term" value="F:cation binding"/>
    <property type="evidence" value="ECO:0007669"/>
    <property type="project" value="InterPro"/>
</dbReference>
<evidence type="ECO:0000256" key="5">
    <source>
        <dbReference type="ARBA" id="ARBA00022600"/>
    </source>
</evidence>
<evidence type="ECO:0000256" key="1">
    <source>
        <dbReference type="ARBA" id="ARBA00000826"/>
    </source>
</evidence>
<dbReference type="NCBIfam" id="TIGR01515">
    <property type="entry name" value="branching_enzym"/>
    <property type="match status" value="1"/>
</dbReference>
<dbReference type="FunFam" id="2.60.40.10:FF:000169">
    <property type="entry name" value="1,4-alpha-glucan branching enzyme GlgB"/>
    <property type="match status" value="1"/>
</dbReference>
<keyword evidence="15" id="KW-1185">Reference proteome</keyword>
<dbReference type="GO" id="GO:0005978">
    <property type="term" value="P:glycogen biosynthetic process"/>
    <property type="evidence" value="ECO:0007669"/>
    <property type="project" value="UniProtKB-UniRule"/>
</dbReference>
<dbReference type="NCBIfam" id="NF008967">
    <property type="entry name" value="PRK12313.1"/>
    <property type="match status" value="1"/>
</dbReference>
<feature type="active site" description="Proton donor" evidence="10 11">
    <location>
        <position position="397"/>
    </location>
</feature>
<feature type="compositionally biased region" description="Basic residues" evidence="12">
    <location>
        <begin position="1"/>
        <end position="10"/>
    </location>
</feature>
<evidence type="ECO:0000256" key="6">
    <source>
        <dbReference type="ARBA" id="ARBA00022676"/>
    </source>
</evidence>
<dbReference type="PANTHER" id="PTHR43651:SF3">
    <property type="entry name" value="1,4-ALPHA-GLUCAN-BRANCHING ENZYME"/>
    <property type="match status" value="1"/>
</dbReference>